<dbReference type="AlphaFoldDB" id="A0A1D8TV99"/>
<dbReference type="STRING" id="1458985.BJP34_21020"/>
<dbReference type="EMBL" id="CP017599">
    <property type="protein sequence ID" value="AOX01590.1"/>
    <property type="molecule type" value="Genomic_DNA"/>
</dbReference>
<dbReference type="GO" id="GO:0005975">
    <property type="term" value="P:carbohydrate metabolic process"/>
    <property type="evidence" value="ECO:0007669"/>
    <property type="project" value="InterPro"/>
</dbReference>
<dbReference type="PANTHER" id="PTHR42891">
    <property type="entry name" value="D-GLYCERO-BETA-D-MANNO-HEPTOSE-1,7-BISPHOSPHATE 7-PHOSPHATASE"/>
    <property type="match status" value="1"/>
</dbReference>
<dbReference type="InterPro" id="IPR036412">
    <property type="entry name" value="HAD-like_sf"/>
</dbReference>
<dbReference type="InterPro" id="IPR006549">
    <property type="entry name" value="HAD-SF_hydro_IIIA"/>
</dbReference>
<evidence type="ECO:0000313" key="1">
    <source>
        <dbReference type="EMBL" id="AOX01590.1"/>
    </source>
</evidence>
<organism evidence="1 2">
    <name type="scientific">Moorena producens PAL-8-15-08-1</name>
    <dbReference type="NCBI Taxonomy" id="1458985"/>
    <lineage>
        <taxon>Bacteria</taxon>
        <taxon>Bacillati</taxon>
        <taxon>Cyanobacteriota</taxon>
        <taxon>Cyanophyceae</taxon>
        <taxon>Coleofasciculales</taxon>
        <taxon>Coleofasciculaceae</taxon>
        <taxon>Moorena</taxon>
    </lineage>
</organism>
<dbReference type="SUPFAM" id="SSF56784">
    <property type="entry name" value="HAD-like"/>
    <property type="match status" value="1"/>
</dbReference>
<dbReference type="InterPro" id="IPR013954">
    <property type="entry name" value="PNK3P"/>
</dbReference>
<dbReference type="GO" id="GO:0016791">
    <property type="term" value="F:phosphatase activity"/>
    <property type="evidence" value="ECO:0007669"/>
    <property type="project" value="InterPro"/>
</dbReference>
<dbReference type="Proteomes" id="UP000177870">
    <property type="component" value="Chromosome"/>
</dbReference>
<name>A0A1D8TV99_9CYAN</name>
<dbReference type="OrthoDB" id="484297at2"/>
<sequence>MNSKLELFVDCDWTIRQPSGQGRFIDYPDQQKVIEGADQALQCFKNQGYIILGVTNQAGVAARHKTLKNCIKEQQKTLELLPQLKGIIFCPDYGATCYYCERHYFSEVTTKAYAGEYRKPKPGMILQFKTNGSSALMVGDRNADAEAAVAAGIPFMWTSDWLAKYGS</sequence>
<dbReference type="Pfam" id="PF08645">
    <property type="entry name" value="PNK3P"/>
    <property type="match status" value="1"/>
</dbReference>
<gene>
    <name evidence="1" type="ORF">BJP34_21020</name>
</gene>
<dbReference type="RefSeq" id="WP_070394027.1">
    <property type="nucleotide sequence ID" value="NZ_CP017599.1"/>
</dbReference>
<reference evidence="2" key="1">
    <citation type="submission" date="2016-10" db="EMBL/GenBank/DDBJ databases">
        <title>Comparative genomics uncovers the prolific and rare metabolic potential of the cyanobacterial genus Moorea.</title>
        <authorList>
            <person name="Leao T."/>
            <person name="Castelao G."/>
            <person name="Korobeynikov A."/>
            <person name="Monroe E.A."/>
            <person name="Podell S."/>
            <person name="Glukhov E."/>
            <person name="Allen E."/>
            <person name="Gerwick W.H."/>
            <person name="Gerwick L."/>
        </authorList>
    </citation>
    <scope>NUCLEOTIDE SEQUENCE [LARGE SCALE GENOMIC DNA]</scope>
    <source>
        <strain evidence="2">PAL-8-15-08-1</strain>
    </source>
</reference>
<dbReference type="PANTHER" id="PTHR42891:SF1">
    <property type="entry name" value="D-GLYCERO-BETA-D-MANNO-HEPTOSE-1,7-BISPHOSPHATE 7-PHOSPHATASE"/>
    <property type="match status" value="1"/>
</dbReference>
<dbReference type="NCBIfam" id="TIGR01662">
    <property type="entry name" value="HAD-SF-IIIA"/>
    <property type="match status" value="1"/>
</dbReference>
<evidence type="ECO:0008006" key="3">
    <source>
        <dbReference type="Google" id="ProtNLM"/>
    </source>
</evidence>
<proteinExistence type="predicted"/>
<dbReference type="InterPro" id="IPR004446">
    <property type="entry name" value="Heptose_bisP_phosphatase"/>
</dbReference>
<protein>
    <recommendedName>
        <fullName evidence="3">Polynucleotide kinase</fullName>
    </recommendedName>
</protein>
<dbReference type="KEGG" id="mpro:BJP34_21020"/>
<dbReference type="Gene3D" id="3.40.50.1000">
    <property type="entry name" value="HAD superfamily/HAD-like"/>
    <property type="match status" value="1"/>
</dbReference>
<dbReference type="InterPro" id="IPR023214">
    <property type="entry name" value="HAD_sf"/>
</dbReference>
<accession>A0A1D8TV99</accession>
<evidence type="ECO:0000313" key="2">
    <source>
        <dbReference type="Proteomes" id="UP000177870"/>
    </source>
</evidence>